<keyword evidence="2" id="KW-1185">Reference proteome</keyword>
<name>A0ACC0B223_CATRO</name>
<sequence length="371" mass="43546">MRGPYGTKKCGCPFKLKSKQIATSDNWQLFVYDGRHNHKIGVYNHSHPQAARFTEKLLKQTQQFRKSHVPPHMFYLLKIYNVVAKIKKNKMQGRNTMEEVLCLSAKRGYTIFYRNCDESNVLSDIVIAYPTSIAMIRTWSYVLIMDTTYKTNKYNMPLLEAVGMTPTDKNFTVATVFMRNEQGSTYRWSSKVKLPRLRAHWRILSLKKSLRRRAPILNNLSNRISHWALKKIWDEINRACELSDDAQNKCGHYLRKSHRLPYAYELLSRYIQRTQWFDGLAPEEHWLEIPDHLYVIANTFNFCVVLIAGLGSTILQLQDGCSLPPLNVQWEFHRDIQLSGWEEPYSVRIADWVRQQRPLVLSQDPIYVEVD</sequence>
<proteinExistence type="predicted"/>
<comment type="caution">
    <text evidence="1">The sequence shown here is derived from an EMBL/GenBank/DDBJ whole genome shotgun (WGS) entry which is preliminary data.</text>
</comment>
<organism evidence="1 2">
    <name type="scientific">Catharanthus roseus</name>
    <name type="common">Madagascar periwinkle</name>
    <name type="synonym">Vinca rosea</name>
    <dbReference type="NCBI Taxonomy" id="4058"/>
    <lineage>
        <taxon>Eukaryota</taxon>
        <taxon>Viridiplantae</taxon>
        <taxon>Streptophyta</taxon>
        <taxon>Embryophyta</taxon>
        <taxon>Tracheophyta</taxon>
        <taxon>Spermatophyta</taxon>
        <taxon>Magnoliopsida</taxon>
        <taxon>eudicotyledons</taxon>
        <taxon>Gunneridae</taxon>
        <taxon>Pentapetalae</taxon>
        <taxon>asterids</taxon>
        <taxon>lamiids</taxon>
        <taxon>Gentianales</taxon>
        <taxon>Apocynaceae</taxon>
        <taxon>Rauvolfioideae</taxon>
        <taxon>Vinceae</taxon>
        <taxon>Catharanthinae</taxon>
        <taxon>Catharanthus</taxon>
    </lineage>
</organism>
<protein>
    <submittedName>
        <fullName evidence="1">Uncharacterized protein</fullName>
    </submittedName>
</protein>
<gene>
    <name evidence="1" type="ORF">M9H77_16547</name>
</gene>
<evidence type="ECO:0000313" key="2">
    <source>
        <dbReference type="Proteomes" id="UP001060085"/>
    </source>
</evidence>
<dbReference type="EMBL" id="CM044704">
    <property type="protein sequence ID" value="KAI5666694.1"/>
    <property type="molecule type" value="Genomic_DNA"/>
</dbReference>
<reference evidence="2" key="1">
    <citation type="journal article" date="2023" name="Nat. Plants">
        <title>Single-cell RNA sequencing provides a high-resolution roadmap for understanding the multicellular compartmentation of specialized metabolism.</title>
        <authorList>
            <person name="Sun S."/>
            <person name="Shen X."/>
            <person name="Li Y."/>
            <person name="Li Y."/>
            <person name="Wang S."/>
            <person name="Li R."/>
            <person name="Zhang H."/>
            <person name="Shen G."/>
            <person name="Guo B."/>
            <person name="Wei J."/>
            <person name="Xu J."/>
            <person name="St-Pierre B."/>
            <person name="Chen S."/>
            <person name="Sun C."/>
        </authorList>
    </citation>
    <scope>NUCLEOTIDE SEQUENCE [LARGE SCALE GENOMIC DNA]</scope>
</reference>
<dbReference type="Proteomes" id="UP001060085">
    <property type="component" value="Linkage Group LG04"/>
</dbReference>
<accession>A0ACC0B223</accession>
<evidence type="ECO:0000313" key="1">
    <source>
        <dbReference type="EMBL" id="KAI5666694.1"/>
    </source>
</evidence>